<sequence length="30" mass="3094">MSPVGAVTAVVARTTTTLHHSVDALVTRDS</sequence>
<keyword evidence="2" id="KW-1185">Reference proteome</keyword>
<name>A0ABS4YM41_9MICO</name>
<accession>A0ABS4YM41</accession>
<comment type="caution">
    <text evidence="1">The sequence shown here is derived from an EMBL/GenBank/DDBJ whole genome shotgun (WGS) entry which is preliminary data.</text>
</comment>
<organism evidence="1 2">
    <name type="scientific">Brachybacterium fresconis</name>
    <dbReference type="NCBI Taxonomy" id="173363"/>
    <lineage>
        <taxon>Bacteria</taxon>
        <taxon>Bacillati</taxon>
        <taxon>Actinomycetota</taxon>
        <taxon>Actinomycetes</taxon>
        <taxon>Micrococcales</taxon>
        <taxon>Dermabacteraceae</taxon>
        <taxon>Brachybacterium</taxon>
    </lineage>
</organism>
<dbReference type="Proteomes" id="UP000698222">
    <property type="component" value="Unassembled WGS sequence"/>
</dbReference>
<gene>
    <name evidence="1" type="ORF">JOF44_002717</name>
</gene>
<evidence type="ECO:0000313" key="1">
    <source>
        <dbReference type="EMBL" id="MBP2409814.1"/>
    </source>
</evidence>
<reference evidence="1 2" key="1">
    <citation type="submission" date="2021-03" db="EMBL/GenBank/DDBJ databases">
        <title>Sequencing the genomes of 1000 actinobacteria strains.</title>
        <authorList>
            <person name="Klenk H.-P."/>
        </authorList>
    </citation>
    <scope>NUCLEOTIDE SEQUENCE [LARGE SCALE GENOMIC DNA]</scope>
    <source>
        <strain evidence="1 2">DSM 14564</strain>
    </source>
</reference>
<evidence type="ECO:0000313" key="2">
    <source>
        <dbReference type="Proteomes" id="UP000698222"/>
    </source>
</evidence>
<proteinExistence type="predicted"/>
<dbReference type="EMBL" id="JAGIOC010000001">
    <property type="protein sequence ID" value="MBP2409814.1"/>
    <property type="molecule type" value="Genomic_DNA"/>
</dbReference>
<protein>
    <submittedName>
        <fullName evidence="1">Uncharacterized protein</fullName>
    </submittedName>
</protein>